<evidence type="ECO:0000313" key="1">
    <source>
        <dbReference type="EMBL" id="KAK7079753.1"/>
    </source>
</evidence>
<dbReference type="Proteomes" id="UP001381693">
    <property type="component" value="Unassembled WGS sequence"/>
</dbReference>
<dbReference type="EMBL" id="JAXCGZ010006444">
    <property type="protein sequence ID" value="KAK7079753.1"/>
    <property type="molecule type" value="Genomic_DNA"/>
</dbReference>
<accession>A0AAN8XG55</accession>
<reference evidence="1 2" key="1">
    <citation type="submission" date="2023-11" db="EMBL/GenBank/DDBJ databases">
        <title>Halocaridina rubra genome assembly.</title>
        <authorList>
            <person name="Smith C."/>
        </authorList>
    </citation>
    <scope>NUCLEOTIDE SEQUENCE [LARGE SCALE GENOMIC DNA]</scope>
    <source>
        <strain evidence="1">EP-1</strain>
        <tissue evidence="1">Whole</tissue>
    </source>
</reference>
<keyword evidence="2" id="KW-1185">Reference proteome</keyword>
<sequence>TTIHNKMRPQQCTIIPNAASTTVLLLAVFIIAPPMSSAKRFDCQMFCRTTGFSGMVGGCRCSFTLFTAKRSTRDHHSVPEEAITSSEFEPMYAKIRDYMPFLRQINERHPSADENKDAAVVLGQMKASKDLKYVQGPPDHHPARLLVKPSVADDDDASVPYRSSRLSRSPSLLTVKRREFEQDLDNGDTSDYLRLPY</sequence>
<organism evidence="1 2">
    <name type="scientific">Halocaridina rubra</name>
    <name type="common">Hawaiian red shrimp</name>
    <dbReference type="NCBI Taxonomy" id="373956"/>
    <lineage>
        <taxon>Eukaryota</taxon>
        <taxon>Metazoa</taxon>
        <taxon>Ecdysozoa</taxon>
        <taxon>Arthropoda</taxon>
        <taxon>Crustacea</taxon>
        <taxon>Multicrustacea</taxon>
        <taxon>Malacostraca</taxon>
        <taxon>Eumalacostraca</taxon>
        <taxon>Eucarida</taxon>
        <taxon>Decapoda</taxon>
        <taxon>Pleocyemata</taxon>
        <taxon>Caridea</taxon>
        <taxon>Atyoidea</taxon>
        <taxon>Atyidae</taxon>
        <taxon>Halocaridina</taxon>
    </lineage>
</organism>
<name>A0AAN8XG55_HALRR</name>
<protein>
    <submittedName>
        <fullName evidence="1">Uncharacterized protein</fullName>
    </submittedName>
</protein>
<gene>
    <name evidence="1" type="ORF">SK128_017705</name>
</gene>
<comment type="caution">
    <text evidence="1">The sequence shown here is derived from an EMBL/GenBank/DDBJ whole genome shotgun (WGS) entry which is preliminary data.</text>
</comment>
<evidence type="ECO:0000313" key="2">
    <source>
        <dbReference type="Proteomes" id="UP001381693"/>
    </source>
</evidence>
<dbReference type="AlphaFoldDB" id="A0AAN8XG55"/>
<feature type="non-terminal residue" evidence="1">
    <location>
        <position position="1"/>
    </location>
</feature>
<proteinExistence type="predicted"/>